<feature type="region of interest" description="Disordered" evidence="1">
    <location>
        <begin position="30"/>
        <end position="129"/>
    </location>
</feature>
<sequence length="157" mass="18052">MDNGQLSGIVFLDIRKAFDSIDHNILLHKLKDQFETGDKDQHKMSEDDDEKEPEDDVATGDKNQYEIPEDDDENKELLKVLEGDDDKELPEILQPRKDKNASGDNEAETPVSEDDDVTSQTMKEKVIKRKKTQALEDGLKTYFQPSSKKRSRKPKIF</sequence>
<comment type="caution">
    <text evidence="2">The sequence shown here is derived from an EMBL/GenBank/DDBJ whole genome shotgun (WGS) entry which is preliminary data.</text>
</comment>
<evidence type="ECO:0000313" key="2">
    <source>
        <dbReference type="EMBL" id="CAB4018586.1"/>
    </source>
</evidence>
<proteinExistence type="predicted"/>
<evidence type="ECO:0000256" key="1">
    <source>
        <dbReference type="SAM" id="MobiDB-lite"/>
    </source>
</evidence>
<gene>
    <name evidence="2" type="ORF">PACLA_8A009753</name>
</gene>
<feature type="compositionally biased region" description="Acidic residues" evidence="1">
    <location>
        <begin position="105"/>
        <end position="117"/>
    </location>
</feature>
<organism evidence="2 3">
    <name type="scientific">Paramuricea clavata</name>
    <name type="common">Red gorgonian</name>
    <name type="synonym">Violescent sea-whip</name>
    <dbReference type="NCBI Taxonomy" id="317549"/>
    <lineage>
        <taxon>Eukaryota</taxon>
        <taxon>Metazoa</taxon>
        <taxon>Cnidaria</taxon>
        <taxon>Anthozoa</taxon>
        <taxon>Octocorallia</taxon>
        <taxon>Malacalcyonacea</taxon>
        <taxon>Plexauridae</taxon>
        <taxon>Paramuricea</taxon>
    </lineage>
</organism>
<feature type="compositionally biased region" description="Basic and acidic residues" evidence="1">
    <location>
        <begin position="30"/>
        <end position="45"/>
    </location>
</feature>
<protein>
    <submittedName>
        <fullName evidence="2">Uncharacterized protein</fullName>
    </submittedName>
</protein>
<name>A0A6S7ILM4_PARCT</name>
<feature type="compositionally biased region" description="Acidic residues" evidence="1">
    <location>
        <begin position="46"/>
        <end position="58"/>
    </location>
</feature>
<keyword evidence="3" id="KW-1185">Reference proteome</keyword>
<reference evidence="2" key="1">
    <citation type="submission" date="2020-04" db="EMBL/GenBank/DDBJ databases">
        <authorList>
            <person name="Alioto T."/>
            <person name="Alioto T."/>
            <person name="Gomez Garrido J."/>
        </authorList>
    </citation>
    <scope>NUCLEOTIDE SEQUENCE</scope>
    <source>
        <strain evidence="2">A484AB</strain>
    </source>
</reference>
<dbReference type="AlphaFoldDB" id="A0A6S7ILM4"/>
<accession>A0A6S7ILM4</accession>
<dbReference type="EMBL" id="CACRXK020010072">
    <property type="protein sequence ID" value="CAB4018586.1"/>
    <property type="molecule type" value="Genomic_DNA"/>
</dbReference>
<dbReference type="Proteomes" id="UP001152795">
    <property type="component" value="Unassembled WGS sequence"/>
</dbReference>
<evidence type="ECO:0000313" key="3">
    <source>
        <dbReference type="Proteomes" id="UP001152795"/>
    </source>
</evidence>
<dbReference type="OrthoDB" id="415822at2759"/>